<sequence>MTGTSPHTAGQLAAISGVVGRIKTFGPVGPPYLVGNALRRLEDGDPLMHVTLVQTGEVTEYRLSRILDDPDAA</sequence>
<dbReference type="OrthoDB" id="1551064at2"/>
<dbReference type="EMBL" id="SACT01000003">
    <property type="protein sequence ID" value="RVT51310.1"/>
    <property type="molecule type" value="Genomic_DNA"/>
</dbReference>
<organism evidence="1 2">
    <name type="scientific">Rubrivivax albus</name>
    <dbReference type="NCBI Taxonomy" id="2499835"/>
    <lineage>
        <taxon>Bacteria</taxon>
        <taxon>Pseudomonadati</taxon>
        <taxon>Pseudomonadota</taxon>
        <taxon>Betaproteobacteria</taxon>
        <taxon>Burkholderiales</taxon>
        <taxon>Sphaerotilaceae</taxon>
        <taxon>Rubrivivax</taxon>
    </lineage>
</organism>
<dbReference type="RefSeq" id="WP_128198312.1">
    <property type="nucleotide sequence ID" value="NZ_SACT01000003.1"/>
</dbReference>
<dbReference type="AlphaFoldDB" id="A0A3S2UPS6"/>
<protein>
    <submittedName>
        <fullName evidence="1">Uncharacterized protein</fullName>
    </submittedName>
</protein>
<dbReference type="Proteomes" id="UP000288178">
    <property type="component" value="Unassembled WGS sequence"/>
</dbReference>
<evidence type="ECO:0000313" key="1">
    <source>
        <dbReference type="EMBL" id="RVT51310.1"/>
    </source>
</evidence>
<keyword evidence="2" id="KW-1185">Reference proteome</keyword>
<comment type="caution">
    <text evidence="1">The sequence shown here is derived from an EMBL/GenBank/DDBJ whole genome shotgun (WGS) entry which is preliminary data.</text>
</comment>
<accession>A0A3S2UPS6</accession>
<dbReference type="Pfam" id="PF17375">
    <property type="entry name" value="DUF5397"/>
    <property type="match status" value="1"/>
</dbReference>
<dbReference type="InterPro" id="IPR035335">
    <property type="entry name" value="DUF5397"/>
</dbReference>
<proteinExistence type="predicted"/>
<evidence type="ECO:0000313" key="2">
    <source>
        <dbReference type="Proteomes" id="UP000288178"/>
    </source>
</evidence>
<name>A0A3S2UPS6_9BURK</name>
<reference evidence="1 2" key="1">
    <citation type="submission" date="2019-01" db="EMBL/GenBank/DDBJ databases">
        <authorList>
            <person name="Chen W.-M."/>
        </authorList>
    </citation>
    <scope>NUCLEOTIDE SEQUENCE [LARGE SCALE GENOMIC DNA]</scope>
    <source>
        <strain evidence="1 2">ICH-3</strain>
    </source>
</reference>
<gene>
    <name evidence="1" type="ORF">ENE75_10720</name>
</gene>